<dbReference type="Proteomes" id="UP000190235">
    <property type="component" value="Chromosome I"/>
</dbReference>
<dbReference type="STRING" id="143223.SAMN05878281_0097"/>
<dbReference type="Gene3D" id="3.20.20.370">
    <property type="entry name" value="Glycoside hydrolase/deacetylase"/>
    <property type="match status" value="1"/>
</dbReference>
<dbReference type="InterPro" id="IPR011330">
    <property type="entry name" value="Glyco_hydro/deAcase_b/a-brl"/>
</dbReference>
<evidence type="ECO:0000313" key="3">
    <source>
        <dbReference type="Proteomes" id="UP000190235"/>
    </source>
</evidence>
<dbReference type="EMBL" id="LT670848">
    <property type="protein sequence ID" value="SHM26669.1"/>
    <property type="molecule type" value="Genomic_DNA"/>
</dbReference>
<dbReference type="GO" id="GO:0005975">
    <property type="term" value="P:carbohydrate metabolic process"/>
    <property type="evidence" value="ECO:0007669"/>
    <property type="project" value="InterPro"/>
</dbReference>
<accession>A0A1M7HDY5</accession>
<protein>
    <submittedName>
        <fullName evidence="2">Polysaccharide deacetylase</fullName>
    </submittedName>
</protein>
<dbReference type="GO" id="GO:0016810">
    <property type="term" value="F:hydrolase activity, acting on carbon-nitrogen (but not peptide) bonds"/>
    <property type="evidence" value="ECO:0007669"/>
    <property type="project" value="InterPro"/>
</dbReference>
<dbReference type="SUPFAM" id="SSF88713">
    <property type="entry name" value="Glycoside hydrolase/deacetylase"/>
    <property type="match status" value="1"/>
</dbReference>
<organism evidence="2 3">
    <name type="scientific">Salegentibacter salegens</name>
    <dbReference type="NCBI Taxonomy" id="143223"/>
    <lineage>
        <taxon>Bacteria</taxon>
        <taxon>Pseudomonadati</taxon>
        <taxon>Bacteroidota</taxon>
        <taxon>Flavobacteriia</taxon>
        <taxon>Flavobacteriales</taxon>
        <taxon>Flavobacteriaceae</taxon>
        <taxon>Salegentibacter</taxon>
    </lineage>
</organism>
<feature type="domain" description="NodB homology" evidence="1">
    <location>
        <begin position="35"/>
        <end position="183"/>
    </location>
</feature>
<dbReference type="OrthoDB" id="7836272at2"/>
<name>A0A1M7HDY5_9FLAO</name>
<evidence type="ECO:0000259" key="1">
    <source>
        <dbReference type="Pfam" id="PF01522"/>
    </source>
</evidence>
<reference evidence="3" key="1">
    <citation type="submission" date="2016-11" db="EMBL/GenBank/DDBJ databases">
        <authorList>
            <person name="Varghese N."/>
            <person name="Submissions S."/>
        </authorList>
    </citation>
    <scope>NUCLEOTIDE SEQUENCE [LARGE SCALE GENOMIC DNA]</scope>
    <source>
        <strain evidence="3">ACAM 48</strain>
    </source>
</reference>
<sequence length="317" mass="37463">MENGALVISLDFELLWGVFDKIEWRERKVYFQNTRKLIPEILKLFEEYEISCTWATVGMLFNENWDDWNSNVPQIIPEYYNEKLSAYKYGNSIQSKETEEFCFAPNLIKFIKETQGQEIGTHTYSHYYCLEPGQTLESFRADLEKSKKMADKFGINLESLVFPRNQCNEDYLDVCMENGLRTVRTNPADWYWENTQKDSLQQKIFRTGDAYFGLNNKSYRDIPEIAPGITGQKASRLLRPYSGKSFLDKTRLNRIQSEMSAAAKNKEIYHLWWHPHNFGDNPEKNLQDLKQILSHFDFCRKKYNFQSFNMSKLGKKV</sequence>
<dbReference type="RefSeq" id="WP_079733493.1">
    <property type="nucleotide sequence ID" value="NZ_LT670848.1"/>
</dbReference>
<dbReference type="Pfam" id="PF01522">
    <property type="entry name" value="Polysacc_deac_1"/>
    <property type="match status" value="1"/>
</dbReference>
<dbReference type="AlphaFoldDB" id="A0A1M7HDY5"/>
<keyword evidence="3" id="KW-1185">Reference proteome</keyword>
<proteinExistence type="predicted"/>
<evidence type="ECO:0000313" key="2">
    <source>
        <dbReference type="EMBL" id="SHM26669.1"/>
    </source>
</evidence>
<dbReference type="InterPro" id="IPR002509">
    <property type="entry name" value="NODB_dom"/>
</dbReference>
<gene>
    <name evidence="2" type="ORF">SAMN05878281_0097</name>
</gene>
<dbReference type="CDD" id="cd10929">
    <property type="entry name" value="CE4_u5"/>
    <property type="match status" value="1"/>
</dbReference>